<dbReference type="Gene3D" id="1.20.144.10">
    <property type="entry name" value="Phosphatidic acid phosphatase type 2/haloperoxidase"/>
    <property type="match status" value="1"/>
</dbReference>
<dbReference type="InterPro" id="IPR036938">
    <property type="entry name" value="PAP2/HPO_sf"/>
</dbReference>
<keyword evidence="3" id="KW-1185">Reference proteome</keyword>
<comment type="caution">
    <text evidence="2">The sequence shown here is derived from an EMBL/GenBank/DDBJ whole genome shotgun (WGS) entry which is preliminary data.</text>
</comment>
<evidence type="ECO:0000313" key="3">
    <source>
        <dbReference type="Proteomes" id="UP000293433"/>
    </source>
</evidence>
<gene>
    <name evidence="2" type="ORF">EV685_3025</name>
</gene>
<dbReference type="EMBL" id="SGWV01000010">
    <property type="protein sequence ID" value="RZS53397.1"/>
    <property type="molecule type" value="Genomic_DNA"/>
</dbReference>
<evidence type="ECO:0000259" key="1">
    <source>
        <dbReference type="Pfam" id="PF01569"/>
    </source>
</evidence>
<dbReference type="InterPro" id="IPR000326">
    <property type="entry name" value="PAP2/HPO"/>
</dbReference>
<dbReference type="Pfam" id="PF01569">
    <property type="entry name" value="PAP2"/>
    <property type="match status" value="1"/>
</dbReference>
<organism evidence="2 3">
    <name type="scientific">Sphaerotilus mobilis</name>
    <dbReference type="NCBI Taxonomy" id="47994"/>
    <lineage>
        <taxon>Bacteria</taxon>
        <taxon>Pseudomonadati</taxon>
        <taxon>Pseudomonadota</taxon>
        <taxon>Betaproteobacteria</taxon>
        <taxon>Burkholderiales</taxon>
        <taxon>Sphaerotilaceae</taxon>
        <taxon>Sphaerotilus</taxon>
    </lineage>
</organism>
<evidence type="ECO:0000313" key="2">
    <source>
        <dbReference type="EMBL" id="RZS53397.1"/>
    </source>
</evidence>
<reference evidence="2 3" key="1">
    <citation type="submission" date="2019-02" db="EMBL/GenBank/DDBJ databases">
        <title>Genomic Encyclopedia of Type Strains, Phase IV (KMG-IV): sequencing the most valuable type-strain genomes for metagenomic binning, comparative biology and taxonomic classification.</title>
        <authorList>
            <person name="Goeker M."/>
        </authorList>
    </citation>
    <scope>NUCLEOTIDE SEQUENCE [LARGE SCALE GENOMIC DNA]</scope>
    <source>
        <strain evidence="2 3">DSM 10617</strain>
    </source>
</reference>
<proteinExistence type="predicted"/>
<protein>
    <submittedName>
        <fullName evidence="2">Membrane-associated phospholipid phosphatase</fullName>
    </submittedName>
</protein>
<accession>A0A4Q7LI17</accession>
<dbReference type="SUPFAM" id="SSF48317">
    <property type="entry name" value="Acid phosphatase/Vanadium-dependent haloperoxidase"/>
    <property type="match status" value="1"/>
</dbReference>
<dbReference type="Proteomes" id="UP000293433">
    <property type="component" value="Unassembled WGS sequence"/>
</dbReference>
<dbReference type="AlphaFoldDB" id="A0A4Q7LI17"/>
<sequence>MNGVAGYAGAIVNPALTQALESSQHALWRLGVTGAAMVPTPSKGEGDRLRQWQPDVRGAIWGFEVAQDLVFRAESQDSATLGLWVPNPAGVKATFKALLTLTAPSDATLMAQAQAVAEKTRFRSMPKSQDPSRERLLEITTQTTPAFAFWSQILPLHPDRTPRTLELMQVALGLANHAVQRLKHALDVRRPHRINHQVMPAILTPAHGSLPSGHATEAFTIAWVLSQLVDGDRRALLPLTRTQLALAYRIAENREYAGVHYEIDSIAGQVLGTVMADYLIARCTADENATVDVEARAFNPEVKRKQKGVDAAADVVDLVVSRIPAPRGAVPVGRSEPLAWLWTQASAEWH</sequence>
<name>A0A4Q7LI17_9BURK</name>
<feature type="domain" description="Phosphatidic acid phosphatase type 2/haloperoxidase" evidence="1">
    <location>
        <begin position="170"/>
        <end position="276"/>
    </location>
</feature>